<feature type="region of interest" description="Disordered" evidence="14">
    <location>
        <begin position="158"/>
        <end position="187"/>
    </location>
</feature>
<evidence type="ECO:0000256" key="1">
    <source>
        <dbReference type="ARBA" id="ARBA00000900"/>
    </source>
</evidence>
<name>A0A2H9ZWY8_9ASPA</name>
<feature type="domain" description="RING-type" evidence="16">
    <location>
        <begin position="88"/>
        <end position="130"/>
    </location>
</feature>
<dbReference type="Proteomes" id="UP000236161">
    <property type="component" value="Unassembled WGS sequence"/>
</dbReference>
<dbReference type="STRING" id="1088818.A0A2H9ZWY8"/>
<keyword evidence="11 15" id="KW-1133">Transmembrane helix</keyword>
<keyword evidence="10" id="KW-0862">Zinc</keyword>
<dbReference type="Gene3D" id="3.30.40.10">
    <property type="entry name" value="Zinc/RING finger domain, C3HC4 (zinc finger)"/>
    <property type="match status" value="1"/>
</dbReference>
<dbReference type="PANTHER" id="PTHR46913">
    <property type="entry name" value="RING-H2 FINGER PROTEIN ATL16"/>
    <property type="match status" value="1"/>
</dbReference>
<dbReference type="InterPro" id="IPR044600">
    <property type="entry name" value="ATL1/ATL16-like"/>
</dbReference>
<evidence type="ECO:0000256" key="11">
    <source>
        <dbReference type="ARBA" id="ARBA00022989"/>
    </source>
</evidence>
<keyword evidence="5 17" id="KW-0808">Transferase</keyword>
<dbReference type="AlphaFoldDB" id="A0A2H9ZWY8"/>
<dbReference type="GO" id="GO:0008270">
    <property type="term" value="F:zinc ion binding"/>
    <property type="evidence" value="ECO:0007669"/>
    <property type="project" value="UniProtKB-KW"/>
</dbReference>
<evidence type="ECO:0000256" key="14">
    <source>
        <dbReference type="SAM" id="MobiDB-lite"/>
    </source>
</evidence>
<evidence type="ECO:0000256" key="8">
    <source>
        <dbReference type="ARBA" id="ARBA00022771"/>
    </source>
</evidence>
<evidence type="ECO:0000256" key="13">
    <source>
        <dbReference type="PROSITE-ProRule" id="PRU00175"/>
    </source>
</evidence>
<evidence type="ECO:0000256" key="4">
    <source>
        <dbReference type="ARBA" id="ARBA00012483"/>
    </source>
</evidence>
<evidence type="ECO:0000256" key="12">
    <source>
        <dbReference type="ARBA" id="ARBA00023136"/>
    </source>
</evidence>
<evidence type="ECO:0000256" key="6">
    <source>
        <dbReference type="ARBA" id="ARBA00022692"/>
    </source>
</evidence>
<evidence type="ECO:0000256" key="2">
    <source>
        <dbReference type="ARBA" id="ARBA00004167"/>
    </source>
</evidence>
<dbReference type="GO" id="GO:0016020">
    <property type="term" value="C:membrane"/>
    <property type="evidence" value="ECO:0007669"/>
    <property type="project" value="UniProtKB-SubCell"/>
</dbReference>
<accession>A0A2H9ZWY8</accession>
<reference evidence="17 18" key="1">
    <citation type="journal article" date="2017" name="Nature">
        <title>The Apostasia genome and the evolution of orchids.</title>
        <authorList>
            <person name="Zhang G.Q."/>
            <person name="Liu K.W."/>
            <person name="Li Z."/>
            <person name="Lohaus R."/>
            <person name="Hsiao Y.Y."/>
            <person name="Niu S.C."/>
            <person name="Wang J.Y."/>
            <person name="Lin Y.C."/>
            <person name="Xu Q."/>
            <person name="Chen L.J."/>
            <person name="Yoshida K."/>
            <person name="Fujiwara S."/>
            <person name="Wang Z.W."/>
            <person name="Zhang Y.Q."/>
            <person name="Mitsuda N."/>
            <person name="Wang M."/>
            <person name="Liu G.H."/>
            <person name="Pecoraro L."/>
            <person name="Huang H.X."/>
            <person name="Xiao X.J."/>
            <person name="Lin M."/>
            <person name="Wu X.Y."/>
            <person name="Wu W.L."/>
            <person name="Chen Y.Y."/>
            <person name="Chang S.B."/>
            <person name="Sakamoto S."/>
            <person name="Ohme-Takagi M."/>
            <person name="Yagi M."/>
            <person name="Zeng S.J."/>
            <person name="Shen C.Y."/>
            <person name="Yeh C.M."/>
            <person name="Luo Y.B."/>
            <person name="Tsai W.C."/>
            <person name="Van de Peer Y."/>
            <person name="Liu Z.J."/>
        </authorList>
    </citation>
    <scope>NUCLEOTIDE SEQUENCE [LARGE SCALE GENOMIC DNA]</scope>
    <source>
        <strain evidence="18">cv. Shenzhen</strain>
        <tissue evidence="17">Stem</tissue>
    </source>
</reference>
<keyword evidence="8 13" id="KW-0863">Zinc-finger</keyword>
<keyword evidence="6 15" id="KW-0812">Transmembrane</keyword>
<dbReference type="OrthoDB" id="8062037at2759"/>
<proteinExistence type="predicted"/>
<evidence type="ECO:0000256" key="7">
    <source>
        <dbReference type="ARBA" id="ARBA00022723"/>
    </source>
</evidence>
<keyword evidence="7" id="KW-0479">Metal-binding</keyword>
<dbReference type="GO" id="GO:0061630">
    <property type="term" value="F:ubiquitin protein ligase activity"/>
    <property type="evidence" value="ECO:0007669"/>
    <property type="project" value="UniProtKB-EC"/>
</dbReference>
<dbReference type="SMART" id="SM00184">
    <property type="entry name" value="RING"/>
    <property type="match status" value="1"/>
</dbReference>
<dbReference type="GO" id="GO:0016567">
    <property type="term" value="P:protein ubiquitination"/>
    <property type="evidence" value="ECO:0007669"/>
    <property type="project" value="InterPro"/>
</dbReference>
<dbReference type="PROSITE" id="PS50089">
    <property type="entry name" value="ZF_RING_2"/>
    <property type="match status" value="1"/>
</dbReference>
<evidence type="ECO:0000256" key="10">
    <source>
        <dbReference type="ARBA" id="ARBA00022833"/>
    </source>
</evidence>
<keyword evidence="18" id="KW-1185">Reference proteome</keyword>
<dbReference type="CDD" id="cd16461">
    <property type="entry name" value="RING-H2_EL5-like"/>
    <property type="match status" value="1"/>
</dbReference>
<dbReference type="PANTHER" id="PTHR46913:SF1">
    <property type="entry name" value="RING-H2 FINGER PROTEIN ATL16"/>
    <property type="match status" value="1"/>
</dbReference>
<dbReference type="Pfam" id="PF13639">
    <property type="entry name" value="zf-RING_2"/>
    <property type="match status" value="1"/>
</dbReference>
<dbReference type="EC" id="2.3.2.27" evidence="4"/>
<protein>
    <recommendedName>
        <fullName evidence="4">RING-type E3 ubiquitin transferase</fullName>
        <ecNumber evidence="4">2.3.2.27</ecNumber>
    </recommendedName>
</protein>
<comment type="pathway">
    <text evidence="3">Protein modification; protein ubiquitination.</text>
</comment>
<evidence type="ECO:0000256" key="5">
    <source>
        <dbReference type="ARBA" id="ARBA00022679"/>
    </source>
</evidence>
<evidence type="ECO:0000256" key="3">
    <source>
        <dbReference type="ARBA" id="ARBA00004906"/>
    </source>
</evidence>
<evidence type="ECO:0000313" key="17">
    <source>
        <dbReference type="EMBL" id="PKA47783.1"/>
    </source>
</evidence>
<gene>
    <name evidence="17" type="primary">ATL16</name>
    <name evidence="17" type="ORF">AXF42_Ash021113</name>
</gene>
<evidence type="ECO:0000256" key="15">
    <source>
        <dbReference type="SAM" id="Phobius"/>
    </source>
</evidence>
<keyword evidence="12 15" id="KW-0472">Membrane</keyword>
<evidence type="ECO:0000313" key="18">
    <source>
        <dbReference type="Proteomes" id="UP000236161"/>
    </source>
</evidence>
<comment type="catalytic activity">
    <reaction evidence="1">
        <text>S-ubiquitinyl-[E2 ubiquitin-conjugating enzyme]-L-cysteine + [acceptor protein]-L-lysine = [E2 ubiquitin-conjugating enzyme]-L-cysteine + N(6)-ubiquitinyl-[acceptor protein]-L-lysine.</text>
        <dbReference type="EC" id="2.3.2.27"/>
    </reaction>
</comment>
<dbReference type="InterPro" id="IPR001841">
    <property type="entry name" value="Znf_RING"/>
</dbReference>
<organism evidence="17 18">
    <name type="scientific">Apostasia shenzhenica</name>
    <dbReference type="NCBI Taxonomy" id="1088818"/>
    <lineage>
        <taxon>Eukaryota</taxon>
        <taxon>Viridiplantae</taxon>
        <taxon>Streptophyta</taxon>
        <taxon>Embryophyta</taxon>
        <taxon>Tracheophyta</taxon>
        <taxon>Spermatophyta</taxon>
        <taxon>Magnoliopsida</taxon>
        <taxon>Liliopsida</taxon>
        <taxon>Asparagales</taxon>
        <taxon>Orchidaceae</taxon>
        <taxon>Apostasioideae</taxon>
        <taxon>Apostasia</taxon>
    </lineage>
</organism>
<evidence type="ECO:0000256" key="9">
    <source>
        <dbReference type="ARBA" id="ARBA00022786"/>
    </source>
</evidence>
<keyword evidence="9" id="KW-0833">Ubl conjugation pathway</keyword>
<dbReference type="FunFam" id="3.30.40.10:FF:000187">
    <property type="entry name" value="E3 ubiquitin-protein ligase ATL6"/>
    <property type="match status" value="1"/>
</dbReference>
<dbReference type="InterPro" id="IPR013083">
    <property type="entry name" value="Znf_RING/FYVE/PHD"/>
</dbReference>
<comment type="subcellular location">
    <subcellularLocation>
        <location evidence="2">Membrane</location>
        <topology evidence="2">Single-pass membrane protein</topology>
    </subcellularLocation>
</comment>
<evidence type="ECO:0000259" key="16">
    <source>
        <dbReference type="PROSITE" id="PS50089"/>
    </source>
</evidence>
<dbReference type="EMBL" id="KZ453094">
    <property type="protein sequence ID" value="PKA47783.1"/>
    <property type="molecule type" value="Genomic_DNA"/>
</dbReference>
<sequence>MNLPIVAFAILGIVTTSIFLLTYYLFVIKCCLNWRRPDHHPFLRRRRGSNHPFSSADDPVGTLGLDPAAISAIPIFSFSSPVSGMAECAVCLTEFHNGESLRLLPGCTHAFHIDCIDIWLQSNASCPLCRTTISGHFPATAHGLHHPQSVVLDVPNESPPAPATPAQITPAASVTQAKKGRNRKPSMGDEFIEVTRKKDETFAVEPIRRSLSMDSSRDRQLYADVQEILLRNPDLLFREVGSSSNGGGGSGRAWRPFFSFGGGRSWRRALLPVEAEV</sequence>
<keyword evidence="17" id="KW-0012">Acyltransferase</keyword>
<dbReference type="SUPFAM" id="SSF57850">
    <property type="entry name" value="RING/U-box"/>
    <property type="match status" value="1"/>
</dbReference>
<feature type="transmembrane region" description="Helical" evidence="15">
    <location>
        <begin position="6"/>
        <end position="26"/>
    </location>
</feature>